<organism evidence="1 2">
    <name type="scientific">Terribacillus saccharophilus</name>
    <dbReference type="NCBI Taxonomy" id="361277"/>
    <lineage>
        <taxon>Bacteria</taxon>
        <taxon>Bacillati</taxon>
        <taxon>Bacillota</taxon>
        <taxon>Bacilli</taxon>
        <taxon>Bacillales</taxon>
        <taxon>Bacillaceae</taxon>
        <taxon>Terribacillus</taxon>
    </lineage>
</organism>
<accession>A0A075LFP9</accession>
<sequence>MKIAAAINQKDYIVPIVEGETLRLYDTQTKEFTNMENPAPKLTEGRRGAALALARQHGAEAFAAPPQTFCELSYEKAQQEHLLFFNLESPLPFDTFLELLEQGFVMGEREIASKNVAPSSPASSQSK</sequence>
<dbReference type="Proteomes" id="UP000027980">
    <property type="component" value="Chromosome"/>
</dbReference>
<dbReference type="RefSeq" id="WP_038557629.1">
    <property type="nucleotide sequence ID" value="NZ_CP008876.1"/>
</dbReference>
<gene>
    <name evidence="1" type="ORF">GZ22_00385</name>
</gene>
<dbReference type="HOGENOM" id="CLU_134956_0_0_9"/>
<dbReference type="AlphaFoldDB" id="A0A075LFP9"/>
<dbReference type="GeneID" id="34222642"/>
<dbReference type="KEGG" id="tap:GZ22_00385"/>
<protein>
    <submittedName>
        <fullName evidence="1">Uncharacterized protein</fullName>
    </submittedName>
</protein>
<reference evidence="1 2" key="1">
    <citation type="submission" date="2014-07" db="EMBL/GenBank/DDBJ databases">
        <title>Complete genome sequence of a moderately halophilic bacterium Terribacillus aidingensis MP602, isolated from Cryptomeria fortunei in Tianmu mountain in China.</title>
        <authorList>
            <person name="Wang Y."/>
            <person name="Lu P."/>
            <person name="Zhang L."/>
        </authorList>
    </citation>
    <scope>NUCLEOTIDE SEQUENCE [LARGE SCALE GENOMIC DNA]</scope>
    <source>
        <strain evidence="1 2">MP602</strain>
    </source>
</reference>
<proteinExistence type="predicted"/>
<evidence type="ECO:0000313" key="2">
    <source>
        <dbReference type="Proteomes" id="UP000027980"/>
    </source>
</evidence>
<dbReference type="EMBL" id="CP008876">
    <property type="protein sequence ID" value="AIF65259.1"/>
    <property type="molecule type" value="Genomic_DNA"/>
</dbReference>
<evidence type="ECO:0000313" key="1">
    <source>
        <dbReference type="EMBL" id="AIF65259.1"/>
    </source>
</evidence>
<name>A0A075LFP9_9BACI</name>
<dbReference type="OrthoDB" id="1726325at2"/>